<dbReference type="Proteomes" id="UP000009168">
    <property type="component" value="Unassembled WGS sequence"/>
</dbReference>
<gene>
    <name evidence="1" type="ORF">TTHERM_00329800</name>
</gene>
<dbReference type="KEGG" id="tet:TTHERM_00329800"/>
<name>I7M4E0_TETTS</name>
<dbReference type="EMBL" id="GG662299">
    <property type="protein sequence ID" value="EAS06300.1"/>
    <property type="molecule type" value="Genomic_DNA"/>
</dbReference>
<reference evidence="2" key="1">
    <citation type="journal article" date="2006" name="PLoS Biol.">
        <title>Macronuclear genome sequence of the ciliate Tetrahymena thermophila, a model eukaryote.</title>
        <authorList>
            <person name="Eisen J.A."/>
            <person name="Coyne R.S."/>
            <person name="Wu M."/>
            <person name="Wu D."/>
            <person name="Thiagarajan M."/>
            <person name="Wortman J.R."/>
            <person name="Badger J.H."/>
            <person name="Ren Q."/>
            <person name="Amedeo P."/>
            <person name="Jones K.M."/>
            <person name="Tallon L.J."/>
            <person name="Delcher A.L."/>
            <person name="Salzberg S.L."/>
            <person name="Silva J.C."/>
            <person name="Haas B.J."/>
            <person name="Majoros W.H."/>
            <person name="Farzad M."/>
            <person name="Carlton J.M."/>
            <person name="Smith R.K. Jr."/>
            <person name="Garg J."/>
            <person name="Pearlman R.E."/>
            <person name="Karrer K.M."/>
            <person name="Sun L."/>
            <person name="Manning G."/>
            <person name="Elde N.C."/>
            <person name="Turkewitz A.P."/>
            <person name="Asai D.J."/>
            <person name="Wilkes D.E."/>
            <person name="Wang Y."/>
            <person name="Cai H."/>
            <person name="Collins K."/>
            <person name="Stewart B.A."/>
            <person name="Lee S.R."/>
            <person name="Wilamowska K."/>
            <person name="Weinberg Z."/>
            <person name="Ruzzo W.L."/>
            <person name="Wloga D."/>
            <person name="Gaertig J."/>
            <person name="Frankel J."/>
            <person name="Tsao C.-C."/>
            <person name="Gorovsky M.A."/>
            <person name="Keeling P.J."/>
            <person name="Waller R.F."/>
            <person name="Patron N.J."/>
            <person name="Cherry J.M."/>
            <person name="Stover N.A."/>
            <person name="Krieger C.J."/>
            <person name="del Toro C."/>
            <person name="Ryder H.F."/>
            <person name="Williamson S.C."/>
            <person name="Barbeau R.A."/>
            <person name="Hamilton E.P."/>
            <person name="Orias E."/>
        </authorList>
    </citation>
    <scope>NUCLEOTIDE SEQUENCE [LARGE SCALE GENOMIC DNA]</scope>
    <source>
        <strain evidence="2">SB210</strain>
    </source>
</reference>
<protein>
    <submittedName>
        <fullName evidence="1">Guanylate kinase</fullName>
    </submittedName>
</protein>
<dbReference type="InParanoid" id="I7M4E0"/>
<evidence type="ECO:0000313" key="1">
    <source>
        <dbReference type="EMBL" id="EAS06300.1"/>
    </source>
</evidence>
<dbReference type="InterPro" id="IPR027417">
    <property type="entry name" value="P-loop_NTPase"/>
</dbReference>
<dbReference type="GO" id="GO:0016301">
    <property type="term" value="F:kinase activity"/>
    <property type="evidence" value="ECO:0007669"/>
    <property type="project" value="UniProtKB-KW"/>
</dbReference>
<dbReference type="AlphaFoldDB" id="I7M4E0"/>
<keyword evidence="2" id="KW-1185">Reference proteome</keyword>
<keyword evidence="1" id="KW-0808">Transferase</keyword>
<accession>I7M4E0</accession>
<organism evidence="1 2">
    <name type="scientific">Tetrahymena thermophila (strain SB210)</name>
    <dbReference type="NCBI Taxonomy" id="312017"/>
    <lineage>
        <taxon>Eukaryota</taxon>
        <taxon>Sar</taxon>
        <taxon>Alveolata</taxon>
        <taxon>Ciliophora</taxon>
        <taxon>Intramacronucleata</taxon>
        <taxon>Oligohymenophorea</taxon>
        <taxon>Hymenostomatida</taxon>
        <taxon>Tetrahymenina</taxon>
        <taxon>Tetrahymenidae</taxon>
        <taxon>Tetrahymena</taxon>
    </lineage>
</organism>
<evidence type="ECO:0000313" key="2">
    <source>
        <dbReference type="Proteomes" id="UP000009168"/>
    </source>
</evidence>
<dbReference type="SUPFAM" id="SSF52540">
    <property type="entry name" value="P-loop containing nucleoside triphosphate hydrolases"/>
    <property type="match status" value="1"/>
</dbReference>
<dbReference type="GeneID" id="7836721"/>
<proteinExistence type="predicted"/>
<sequence>MRKITPLVVSGSSAIGKNAFASRLVKEHPDMFKLAPPVNQTQQMEQEYFQAEKENKIPIFQVNEVELAGSIKQKVGTANGLHIIPPNIETFRERLEKAEESTVEKINRTCEQIKTELNKAFESDLYSTEDFIVANKDFEKSYQQFKKRVFVMYKQN</sequence>
<dbReference type="Gene3D" id="3.40.50.300">
    <property type="entry name" value="P-loop containing nucleotide triphosphate hydrolases"/>
    <property type="match status" value="1"/>
</dbReference>
<dbReference type="HOGENOM" id="CLU_1690272_0_0_1"/>
<dbReference type="RefSeq" id="XP_001026545.1">
    <property type="nucleotide sequence ID" value="XM_001026545.3"/>
</dbReference>
<keyword evidence="1" id="KW-0418">Kinase</keyword>